<keyword evidence="5 6" id="KW-0472">Membrane</keyword>
<feature type="domain" description="DUF3817" evidence="7">
    <location>
        <begin position="10"/>
        <end position="100"/>
    </location>
</feature>
<dbReference type="GO" id="GO:0005886">
    <property type="term" value="C:plasma membrane"/>
    <property type="evidence" value="ECO:0007669"/>
    <property type="project" value="UniProtKB-SubCell"/>
</dbReference>
<dbReference type="InterPro" id="IPR023845">
    <property type="entry name" value="DUF3817_TM"/>
</dbReference>
<sequence>MTQSPTNAALTRFRLLAVLCGVNLLLLIFGYMPAKYAFDAIESNKWLIFIPIAHGYLYIVYILTVLQIGVQRKMTFIAILALIAAGTIPFASFVAERKVVKKYA</sequence>
<organism evidence="8">
    <name type="scientific">freshwater metagenome</name>
    <dbReference type="NCBI Taxonomy" id="449393"/>
    <lineage>
        <taxon>unclassified sequences</taxon>
        <taxon>metagenomes</taxon>
        <taxon>ecological metagenomes</taxon>
    </lineage>
</organism>
<keyword evidence="4 6" id="KW-1133">Transmembrane helix</keyword>
<evidence type="ECO:0000256" key="1">
    <source>
        <dbReference type="ARBA" id="ARBA00004651"/>
    </source>
</evidence>
<dbReference type="Pfam" id="PF12823">
    <property type="entry name" value="DUF3817"/>
    <property type="match status" value="1"/>
</dbReference>
<dbReference type="NCBIfam" id="TIGR03954">
    <property type="entry name" value="integ_memb_HG"/>
    <property type="match status" value="1"/>
</dbReference>
<evidence type="ECO:0000313" key="8">
    <source>
        <dbReference type="EMBL" id="CAB4336043.1"/>
    </source>
</evidence>
<dbReference type="PANTHER" id="PTHR40077">
    <property type="entry name" value="MEMBRANE PROTEIN-RELATED"/>
    <property type="match status" value="1"/>
</dbReference>
<dbReference type="AlphaFoldDB" id="A0A6J5Z8Y3"/>
<proteinExistence type="predicted"/>
<evidence type="ECO:0000256" key="5">
    <source>
        <dbReference type="ARBA" id="ARBA00023136"/>
    </source>
</evidence>
<keyword evidence="3 6" id="KW-0812">Transmembrane</keyword>
<accession>A0A6J5Z8Y3</accession>
<name>A0A6J5Z8Y3_9ZZZZ</name>
<gene>
    <name evidence="8" type="ORF">UFOPK3820_00577</name>
</gene>
<feature type="transmembrane region" description="Helical" evidence="6">
    <location>
        <begin position="46"/>
        <end position="68"/>
    </location>
</feature>
<keyword evidence="2" id="KW-1003">Cell membrane</keyword>
<dbReference type="PANTHER" id="PTHR40077:SF2">
    <property type="entry name" value="MEMBRANE PROTEIN"/>
    <property type="match status" value="1"/>
</dbReference>
<protein>
    <submittedName>
        <fullName evidence="8">Unannotated protein</fullName>
    </submittedName>
</protein>
<feature type="transmembrane region" description="Helical" evidence="6">
    <location>
        <begin position="15"/>
        <end position="34"/>
    </location>
</feature>
<reference evidence="8" key="1">
    <citation type="submission" date="2020-05" db="EMBL/GenBank/DDBJ databases">
        <authorList>
            <person name="Chiriac C."/>
            <person name="Salcher M."/>
            <person name="Ghai R."/>
            <person name="Kavagutti S V."/>
        </authorList>
    </citation>
    <scope>NUCLEOTIDE SEQUENCE</scope>
</reference>
<feature type="transmembrane region" description="Helical" evidence="6">
    <location>
        <begin position="74"/>
        <end position="95"/>
    </location>
</feature>
<evidence type="ECO:0000256" key="6">
    <source>
        <dbReference type="SAM" id="Phobius"/>
    </source>
</evidence>
<evidence type="ECO:0000259" key="7">
    <source>
        <dbReference type="Pfam" id="PF12823"/>
    </source>
</evidence>
<evidence type="ECO:0000256" key="2">
    <source>
        <dbReference type="ARBA" id="ARBA00022475"/>
    </source>
</evidence>
<comment type="subcellular location">
    <subcellularLocation>
        <location evidence="1">Cell membrane</location>
        <topology evidence="1">Multi-pass membrane protein</topology>
    </subcellularLocation>
</comment>
<evidence type="ECO:0000256" key="3">
    <source>
        <dbReference type="ARBA" id="ARBA00022692"/>
    </source>
</evidence>
<evidence type="ECO:0000256" key="4">
    <source>
        <dbReference type="ARBA" id="ARBA00022989"/>
    </source>
</evidence>
<dbReference type="EMBL" id="CAESAB010000016">
    <property type="protein sequence ID" value="CAB4336043.1"/>
    <property type="molecule type" value="Genomic_DNA"/>
</dbReference>